<dbReference type="AlphaFoldDB" id="A0A8H6Z4H2"/>
<comment type="caution">
    <text evidence="2">The sequence shown here is derived from an EMBL/GenBank/DDBJ whole genome shotgun (WGS) entry which is preliminary data.</text>
</comment>
<accession>A0A8H6Z4H2</accession>
<sequence length="354" mass="38628">MGTVPSPDSITVSTSRVPNFSGNAYRNAGSGYQFIGLLAQVNMDVENDLTHHTTAYTSGEVISATLTPDSAPFFSAYRPMNVVPESNFILIFTVPSQSPHLGSPTFGFGSPDLDFFDGLMHLSPGSRTEGSDWERGIPAHSIHALPVPQLLQADTQRFETRGSPDENNLDLTSAGTLRTLPTASPPPLRRRSGSISTEQRILLHLSTLQPPVGNSAFHDAKFVARGNSVRGMIENHGSMVRLLDLCGLESSKPARFEGSSGADVQTHQLTIKAMFKACGWSESTFGNKTSRYQNAEKAARSCWNGTAPEIDNTKHRRTYDEWRGCRLYVVPTGSHFQWGGSQLIIRERIGETSS</sequence>
<dbReference type="EMBL" id="JACAZI010000001">
    <property type="protein sequence ID" value="KAF7372405.1"/>
    <property type="molecule type" value="Genomic_DNA"/>
</dbReference>
<protein>
    <submittedName>
        <fullName evidence="2">Uncharacterized protein</fullName>
    </submittedName>
</protein>
<gene>
    <name evidence="2" type="ORF">MVEN_00101600</name>
</gene>
<evidence type="ECO:0000256" key="1">
    <source>
        <dbReference type="SAM" id="MobiDB-lite"/>
    </source>
</evidence>
<dbReference type="OrthoDB" id="2957208at2759"/>
<dbReference type="Proteomes" id="UP000620124">
    <property type="component" value="Unassembled WGS sequence"/>
</dbReference>
<feature type="compositionally biased region" description="Polar residues" evidence="1">
    <location>
        <begin position="165"/>
        <end position="182"/>
    </location>
</feature>
<organism evidence="2 3">
    <name type="scientific">Mycena venus</name>
    <dbReference type="NCBI Taxonomy" id="2733690"/>
    <lineage>
        <taxon>Eukaryota</taxon>
        <taxon>Fungi</taxon>
        <taxon>Dikarya</taxon>
        <taxon>Basidiomycota</taxon>
        <taxon>Agaricomycotina</taxon>
        <taxon>Agaricomycetes</taxon>
        <taxon>Agaricomycetidae</taxon>
        <taxon>Agaricales</taxon>
        <taxon>Marasmiineae</taxon>
        <taxon>Mycenaceae</taxon>
        <taxon>Mycena</taxon>
    </lineage>
</organism>
<proteinExistence type="predicted"/>
<evidence type="ECO:0000313" key="3">
    <source>
        <dbReference type="Proteomes" id="UP000620124"/>
    </source>
</evidence>
<reference evidence="2" key="1">
    <citation type="submission" date="2020-05" db="EMBL/GenBank/DDBJ databases">
        <title>Mycena genomes resolve the evolution of fungal bioluminescence.</title>
        <authorList>
            <person name="Tsai I.J."/>
        </authorList>
    </citation>
    <scope>NUCLEOTIDE SEQUENCE</scope>
    <source>
        <strain evidence="2">CCC161011</strain>
    </source>
</reference>
<evidence type="ECO:0000313" key="2">
    <source>
        <dbReference type="EMBL" id="KAF7372405.1"/>
    </source>
</evidence>
<keyword evidence="3" id="KW-1185">Reference proteome</keyword>
<name>A0A8H6Z4H2_9AGAR</name>
<feature type="region of interest" description="Disordered" evidence="1">
    <location>
        <begin position="158"/>
        <end position="195"/>
    </location>
</feature>